<name>A0A6J5WLC4_PRUAR</name>
<organism evidence="1 2">
    <name type="scientific">Prunus armeniaca</name>
    <name type="common">Apricot</name>
    <name type="synonym">Armeniaca vulgaris</name>
    <dbReference type="NCBI Taxonomy" id="36596"/>
    <lineage>
        <taxon>Eukaryota</taxon>
        <taxon>Viridiplantae</taxon>
        <taxon>Streptophyta</taxon>
        <taxon>Embryophyta</taxon>
        <taxon>Tracheophyta</taxon>
        <taxon>Spermatophyta</taxon>
        <taxon>Magnoliopsida</taxon>
        <taxon>eudicotyledons</taxon>
        <taxon>Gunneridae</taxon>
        <taxon>Pentapetalae</taxon>
        <taxon>rosids</taxon>
        <taxon>fabids</taxon>
        <taxon>Rosales</taxon>
        <taxon>Rosaceae</taxon>
        <taxon>Amygdaloideae</taxon>
        <taxon>Amygdaleae</taxon>
        <taxon>Prunus</taxon>
    </lineage>
</organism>
<evidence type="ECO:0000313" key="1">
    <source>
        <dbReference type="EMBL" id="CAB4300422.1"/>
    </source>
</evidence>
<accession>A0A6J5WLC4</accession>
<gene>
    <name evidence="1" type="ORF">ORAREDHAP_LOCUS15521</name>
</gene>
<sequence length="157" mass="18092">MGLLAHHQSWDLQRSFQKAISLPEFLGPKFFESAQTTSANVLLTNTTLNSGLERPVAQAIRIFTLTSEGSVRFPLPHEILQEYGSKMDKRNIRKRKIVKIALMSFGRWFGKEIYESEFQKLKDGWNAHRHELCVTIVYQDEIGEGCKGMFQAWSNEK</sequence>
<keyword evidence="2" id="KW-1185">Reference proteome</keyword>
<proteinExistence type="predicted"/>
<dbReference type="EMBL" id="CAEKKB010000002">
    <property type="protein sequence ID" value="CAB4300422.1"/>
    <property type="molecule type" value="Genomic_DNA"/>
</dbReference>
<protein>
    <submittedName>
        <fullName evidence="1">Uncharacterized protein</fullName>
    </submittedName>
</protein>
<evidence type="ECO:0000313" key="2">
    <source>
        <dbReference type="Proteomes" id="UP000507245"/>
    </source>
</evidence>
<dbReference type="AlphaFoldDB" id="A0A6J5WLC4"/>
<reference evidence="2" key="1">
    <citation type="journal article" date="2020" name="Genome Biol.">
        <title>Gamete binning: chromosome-level and haplotype-resolved genome assembly enabled by high-throughput single-cell sequencing of gamete genomes.</title>
        <authorList>
            <person name="Campoy J.A."/>
            <person name="Sun H."/>
            <person name="Goel M."/>
            <person name="Jiao W.-B."/>
            <person name="Folz-Donahue K."/>
            <person name="Wang N."/>
            <person name="Rubio M."/>
            <person name="Liu C."/>
            <person name="Kukat C."/>
            <person name="Ruiz D."/>
            <person name="Huettel B."/>
            <person name="Schneeberger K."/>
        </authorList>
    </citation>
    <scope>NUCLEOTIDE SEQUENCE [LARGE SCALE GENOMIC DNA]</scope>
    <source>
        <strain evidence="2">cv. Rojo Pasion</strain>
    </source>
</reference>
<dbReference type="Proteomes" id="UP000507245">
    <property type="component" value="Unassembled WGS sequence"/>
</dbReference>